<evidence type="ECO:0000256" key="1">
    <source>
        <dbReference type="ARBA" id="ARBA00001974"/>
    </source>
</evidence>
<keyword evidence="3" id="KW-0274">FAD</keyword>
<dbReference type="PRINTS" id="PR00469">
    <property type="entry name" value="PNDRDTASEII"/>
</dbReference>
<evidence type="ECO:0000259" key="5">
    <source>
        <dbReference type="Pfam" id="PF22780"/>
    </source>
</evidence>
<evidence type="ECO:0000256" key="2">
    <source>
        <dbReference type="ARBA" id="ARBA00022630"/>
    </source>
</evidence>
<accession>A0A6N7XHE1</accession>
<feature type="domain" description="RsdA/BaiN/AoA(So)-like insert" evidence="5">
    <location>
        <begin position="225"/>
        <end position="386"/>
    </location>
</feature>
<dbReference type="SUPFAM" id="SSF51905">
    <property type="entry name" value="FAD/NAD(P)-binding domain"/>
    <property type="match status" value="1"/>
</dbReference>
<dbReference type="Gene3D" id="3.50.50.60">
    <property type="entry name" value="FAD/NAD(P)-binding domain"/>
    <property type="match status" value="1"/>
</dbReference>
<dbReference type="Pfam" id="PF22780">
    <property type="entry name" value="HI0933_like_1st"/>
    <property type="match status" value="1"/>
</dbReference>
<dbReference type="NCBIfam" id="TIGR00275">
    <property type="entry name" value="aminoacetone oxidase family FAD-binding enzyme"/>
    <property type="match status" value="1"/>
</dbReference>
<dbReference type="InterPro" id="IPR036188">
    <property type="entry name" value="FAD/NAD-bd_sf"/>
</dbReference>
<dbReference type="InterPro" id="IPR057661">
    <property type="entry name" value="RsdA/BaiN/AoA(So)_Rossmann"/>
</dbReference>
<comment type="caution">
    <text evidence="6">The sequence shown here is derived from an EMBL/GenBank/DDBJ whole genome shotgun (WGS) entry which is preliminary data.</text>
</comment>
<dbReference type="PANTHER" id="PTHR42887:SF2">
    <property type="entry name" value="OS12G0638800 PROTEIN"/>
    <property type="match status" value="1"/>
</dbReference>
<evidence type="ECO:0000256" key="3">
    <source>
        <dbReference type="ARBA" id="ARBA00022827"/>
    </source>
</evidence>
<feature type="domain" description="RsdA/BaiN/AoA(So)-like Rossmann fold-like" evidence="4">
    <location>
        <begin position="7"/>
        <end position="441"/>
    </location>
</feature>
<dbReference type="InterPro" id="IPR055178">
    <property type="entry name" value="RsdA/BaiN/AoA(So)-like_dom"/>
</dbReference>
<evidence type="ECO:0000313" key="7">
    <source>
        <dbReference type="Proteomes" id="UP000440713"/>
    </source>
</evidence>
<protein>
    <submittedName>
        <fullName evidence="6">Aminoacetone oxidase family FAD-binding enzyme</fullName>
    </submittedName>
</protein>
<dbReference type="Pfam" id="PF03486">
    <property type="entry name" value="HI0933_like"/>
    <property type="match status" value="1"/>
</dbReference>
<keyword evidence="2" id="KW-0285">Flavoprotein</keyword>
<reference evidence="6 7" key="1">
    <citation type="submission" date="2019-08" db="EMBL/GenBank/DDBJ databases">
        <title>In-depth cultivation of the pig gut microbiome towards novel bacterial diversity and tailored functional studies.</title>
        <authorList>
            <person name="Wylensek D."/>
            <person name="Hitch T.C.A."/>
            <person name="Clavel T."/>
        </authorList>
    </citation>
    <scope>NUCLEOTIDE SEQUENCE [LARGE SCALE GENOMIC DNA]</scope>
    <source>
        <strain evidence="6 7">WCA-SAB-591-4A-A</strain>
    </source>
</reference>
<proteinExistence type="predicted"/>
<dbReference type="InterPro" id="IPR004792">
    <property type="entry name" value="BaiN-like"/>
</dbReference>
<organism evidence="6 7">
    <name type="scientific">Peptostreptococcus porci</name>
    <dbReference type="NCBI Taxonomy" id="2652282"/>
    <lineage>
        <taxon>Bacteria</taxon>
        <taxon>Bacillati</taxon>
        <taxon>Bacillota</taxon>
        <taxon>Clostridia</taxon>
        <taxon>Peptostreptococcales</taxon>
        <taxon>Peptostreptococcaceae</taxon>
        <taxon>Peptostreptococcus</taxon>
    </lineage>
</organism>
<dbReference type="EMBL" id="VUNE01000005">
    <property type="protein sequence ID" value="MST63033.1"/>
    <property type="molecule type" value="Genomic_DNA"/>
</dbReference>
<name>A0A6N7XHE1_9FIRM</name>
<gene>
    <name evidence="6" type="ORF">FYJ71_08795</name>
</gene>
<dbReference type="Proteomes" id="UP000440713">
    <property type="component" value="Unassembled WGS sequence"/>
</dbReference>
<dbReference type="AlphaFoldDB" id="A0A6N7XHE1"/>
<sequence>MNDNVYDLIVVGGGPAGIMTALTAKEKNPGFKVCLLESQSSIGKKLSITGGGRCNFTNAIDISDFFEHIVRNNKFLYSSLYSFTNNDLIEFIKRLGFNYVIEKKTSKVYLEGKRAVDFSEALYIRLRKLNIDVFTNREVEGFDLMIEENNPDLVFKDNTLDLENNNYDFNSKDYLYEIMSGSKKYVSRNLVLATGGKSYPQLGSNGKFFEILRKKGIEIEKPVQALSPILIKESYFKDIPGISLQDICISAKRLDGKKKSVKSISGDIVFTHKGIGGPAALKISSYINRNTKGYFLEVDFIPDMSKQEIRDLILKNRTKTLFGIMKKFFPSNFLKAVLINCESVSESGFGFTVEKAANISNYEIEIFIDFLKCCVLSPFSLEKIERSTITSGGVSTKEIDSSTMELKKFPGLFVVGEMIDVDALTGGFNLQIAFSTGYLAGINVK</sequence>
<dbReference type="InterPro" id="IPR023166">
    <property type="entry name" value="BaiN-like_dom_sf"/>
</dbReference>
<dbReference type="RefSeq" id="WP_154538513.1">
    <property type="nucleotide sequence ID" value="NZ_JAXFFP010000015.1"/>
</dbReference>
<dbReference type="PANTHER" id="PTHR42887">
    <property type="entry name" value="OS12G0638800 PROTEIN"/>
    <property type="match status" value="1"/>
</dbReference>
<keyword evidence="7" id="KW-1185">Reference proteome</keyword>
<dbReference type="PRINTS" id="PR00368">
    <property type="entry name" value="FADPNR"/>
</dbReference>
<evidence type="ECO:0000259" key="4">
    <source>
        <dbReference type="Pfam" id="PF03486"/>
    </source>
</evidence>
<evidence type="ECO:0000313" key="6">
    <source>
        <dbReference type="EMBL" id="MST63033.1"/>
    </source>
</evidence>
<dbReference type="Gene3D" id="1.10.8.260">
    <property type="entry name" value="HI0933 insert domain-like"/>
    <property type="match status" value="1"/>
</dbReference>
<dbReference type="Gene3D" id="2.40.30.10">
    <property type="entry name" value="Translation factors"/>
    <property type="match status" value="1"/>
</dbReference>
<comment type="cofactor">
    <cofactor evidence="1">
        <name>FAD</name>
        <dbReference type="ChEBI" id="CHEBI:57692"/>
    </cofactor>
</comment>
<dbReference type="SUPFAM" id="SSF160996">
    <property type="entry name" value="HI0933 insert domain-like"/>
    <property type="match status" value="1"/>
</dbReference>